<dbReference type="OrthoDB" id="4933449at2"/>
<dbReference type="AlphaFoldDB" id="A0A4V6N366"/>
<name>A0A4V6N366_9ENTR</name>
<evidence type="ECO:0000313" key="2">
    <source>
        <dbReference type="Proteomes" id="UP000291424"/>
    </source>
</evidence>
<sequence>MIVQSLACGGVDRLSDGEWRLHSRFTQAINYSHADGALLTFIRYGKGVAPAGVLLSTSNFAKVYDAQRWTKRGKILLGHDASVLLRRPLNLTPQSGRMPVPDLRNYPEKTGLCGPLRQLDAGAIAFRLLLDGLTQWESGTPPSWAGLIGMGPGLTPGGDDMLTGALAVLHASHFSTQLQACPFLPSADQLMTITTSVSCSYLNSARYGEFSTPVLHLLRCLQAGRDPHRAIRRLVLMGHTSGADIVAGMVITLRWLQIRKERRGHARSGNSADIYSGCGDREFFAGGRFSP</sequence>
<dbReference type="Proteomes" id="UP000291424">
    <property type="component" value="Unassembled WGS sequence"/>
</dbReference>
<organism evidence="1 2">
    <name type="scientific">Enterobacter wuhouensis</name>
    <dbReference type="NCBI Taxonomy" id="2529381"/>
    <lineage>
        <taxon>Bacteria</taxon>
        <taxon>Pseudomonadati</taxon>
        <taxon>Pseudomonadota</taxon>
        <taxon>Gammaproteobacteria</taxon>
        <taxon>Enterobacterales</taxon>
        <taxon>Enterobacteriaceae</taxon>
        <taxon>Enterobacter</taxon>
    </lineage>
</organism>
<proteinExistence type="predicted"/>
<dbReference type="EMBL" id="SJOO01000003">
    <property type="protein sequence ID" value="TCB93065.1"/>
    <property type="molecule type" value="Genomic_DNA"/>
</dbReference>
<dbReference type="InterPro" id="IPR021530">
    <property type="entry name" value="AllH-like"/>
</dbReference>
<accession>A0A4V6N366</accession>
<comment type="caution">
    <text evidence="1">The sequence shown here is derived from an EMBL/GenBank/DDBJ whole genome shotgun (WGS) entry which is preliminary data.</text>
</comment>
<evidence type="ECO:0000313" key="1">
    <source>
        <dbReference type="EMBL" id="TCB93065.1"/>
    </source>
</evidence>
<protein>
    <submittedName>
        <fullName evidence="1">DUF2877 domain-containing protein</fullName>
    </submittedName>
</protein>
<dbReference type="RefSeq" id="WP_131633597.1">
    <property type="nucleotide sequence ID" value="NZ_SJOO01000003.1"/>
</dbReference>
<reference evidence="1 2" key="1">
    <citation type="submission" date="2019-02" db="EMBL/GenBank/DDBJ databases">
        <title>The draft genome of Enterobacter spp. strains.</title>
        <authorList>
            <person name="Wang C."/>
            <person name="Feng Y."/>
            <person name="Zong Z."/>
        </authorList>
    </citation>
    <scope>NUCLEOTIDE SEQUENCE [LARGE SCALE GENOMIC DNA]</scope>
    <source>
        <strain evidence="1 2">WCHEW120002</strain>
    </source>
</reference>
<gene>
    <name evidence="1" type="ORF">E0L20_08600</name>
</gene>
<dbReference type="Pfam" id="PF11392">
    <property type="entry name" value="AllH"/>
    <property type="match status" value="1"/>
</dbReference>